<organism evidence="3 4">
    <name type="scientific">Tropicibacter naphthalenivorans</name>
    <dbReference type="NCBI Taxonomy" id="441103"/>
    <lineage>
        <taxon>Bacteria</taxon>
        <taxon>Pseudomonadati</taxon>
        <taxon>Pseudomonadota</taxon>
        <taxon>Alphaproteobacteria</taxon>
        <taxon>Rhodobacterales</taxon>
        <taxon>Roseobacteraceae</taxon>
        <taxon>Tropicibacter</taxon>
    </lineage>
</organism>
<proteinExistence type="inferred from homology"/>
<accession>A0A0P1GFS9</accession>
<protein>
    <submittedName>
        <fullName evidence="3">Acetolactate synthase isozyme 2 large subunit</fullName>
        <ecNumber evidence="3">2.2.1.6</ecNumber>
    </submittedName>
</protein>
<dbReference type="CDD" id="cd07035">
    <property type="entry name" value="TPP_PYR_POX_like"/>
    <property type="match status" value="1"/>
</dbReference>
<sequence>MRDTAPSPKLHQQLVQALIAQGTSHLYGLVGDANLFMVDAYIGTGAGRYVPCTHEANAVLAAIGFAQATGQTGVATITHGPALTNVVTALAEAARGGIPLVLLCGDTAPGDLFAEAAGMLA</sequence>
<dbReference type="RefSeq" id="WP_058248558.1">
    <property type="nucleotide sequence ID" value="NZ_CYSE01000006.1"/>
</dbReference>
<dbReference type="Pfam" id="PF02776">
    <property type="entry name" value="TPP_enzyme_N"/>
    <property type="match status" value="1"/>
</dbReference>
<dbReference type="GO" id="GO:0009099">
    <property type="term" value="P:L-valine biosynthetic process"/>
    <property type="evidence" value="ECO:0007669"/>
    <property type="project" value="TreeGrafter"/>
</dbReference>
<dbReference type="GO" id="GO:0030976">
    <property type="term" value="F:thiamine pyrophosphate binding"/>
    <property type="evidence" value="ECO:0007669"/>
    <property type="project" value="InterPro"/>
</dbReference>
<feature type="domain" description="Thiamine pyrophosphate enzyme N-terminal TPP-binding" evidence="2">
    <location>
        <begin position="10"/>
        <end position="107"/>
    </location>
</feature>
<keyword evidence="3" id="KW-0808">Transferase</keyword>
<dbReference type="PANTHER" id="PTHR18968">
    <property type="entry name" value="THIAMINE PYROPHOSPHATE ENZYMES"/>
    <property type="match status" value="1"/>
</dbReference>
<dbReference type="AlphaFoldDB" id="A0A0P1GFS9"/>
<evidence type="ECO:0000313" key="4">
    <source>
        <dbReference type="Proteomes" id="UP000054935"/>
    </source>
</evidence>
<comment type="similarity">
    <text evidence="1">Belongs to the TPP enzyme family.</text>
</comment>
<dbReference type="Gene3D" id="3.40.50.970">
    <property type="match status" value="1"/>
</dbReference>
<dbReference type="GO" id="GO:0050660">
    <property type="term" value="F:flavin adenine dinucleotide binding"/>
    <property type="evidence" value="ECO:0007669"/>
    <property type="project" value="TreeGrafter"/>
</dbReference>
<dbReference type="InterPro" id="IPR029061">
    <property type="entry name" value="THDP-binding"/>
</dbReference>
<evidence type="ECO:0000259" key="2">
    <source>
        <dbReference type="Pfam" id="PF02776"/>
    </source>
</evidence>
<reference evidence="3 4" key="1">
    <citation type="submission" date="2015-09" db="EMBL/GenBank/DDBJ databases">
        <authorList>
            <consortium name="Swine Surveillance"/>
        </authorList>
    </citation>
    <scope>NUCLEOTIDE SEQUENCE [LARGE SCALE GENOMIC DNA]</scope>
    <source>
        <strain evidence="3 4">CECT 7648</strain>
    </source>
</reference>
<dbReference type="EC" id="2.2.1.6" evidence="3"/>
<dbReference type="GO" id="GO:0003984">
    <property type="term" value="F:acetolactate synthase activity"/>
    <property type="evidence" value="ECO:0007669"/>
    <property type="project" value="UniProtKB-EC"/>
</dbReference>
<name>A0A0P1GFS9_9RHOB</name>
<dbReference type="SUPFAM" id="SSF52518">
    <property type="entry name" value="Thiamin diphosphate-binding fold (THDP-binding)"/>
    <property type="match status" value="1"/>
</dbReference>
<evidence type="ECO:0000256" key="1">
    <source>
        <dbReference type="ARBA" id="ARBA00007812"/>
    </source>
</evidence>
<dbReference type="InterPro" id="IPR012001">
    <property type="entry name" value="Thiamin_PyroP_enz_TPP-bd_dom"/>
</dbReference>
<dbReference type="Proteomes" id="UP000054935">
    <property type="component" value="Unassembled WGS sequence"/>
</dbReference>
<dbReference type="InterPro" id="IPR045229">
    <property type="entry name" value="TPP_enz"/>
</dbReference>
<gene>
    <name evidence="3" type="primary">ilvG_2</name>
    <name evidence="3" type="ORF">TRN7648_03094</name>
</gene>
<dbReference type="GO" id="GO:0005948">
    <property type="term" value="C:acetolactate synthase complex"/>
    <property type="evidence" value="ECO:0007669"/>
    <property type="project" value="TreeGrafter"/>
</dbReference>
<keyword evidence="4" id="KW-1185">Reference proteome</keyword>
<evidence type="ECO:0000313" key="3">
    <source>
        <dbReference type="EMBL" id="CUH80688.1"/>
    </source>
</evidence>
<dbReference type="GO" id="GO:0009097">
    <property type="term" value="P:isoleucine biosynthetic process"/>
    <property type="evidence" value="ECO:0007669"/>
    <property type="project" value="TreeGrafter"/>
</dbReference>
<dbReference type="EMBL" id="CYSE01000006">
    <property type="protein sequence ID" value="CUH80688.1"/>
    <property type="molecule type" value="Genomic_DNA"/>
</dbReference>
<dbReference type="STRING" id="441103.TRN7648_03094"/>
<dbReference type="PANTHER" id="PTHR18968:SF13">
    <property type="entry name" value="ACETOLACTATE SYNTHASE CATALYTIC SUBUNIT, MITOCHONDRIAL"/>
    <property type="match status" value="1"/>
</dbReference>